<proteinExistence type="predicted"/>
<protein>
    <submittedName>
        <fullName evidence="1">Uncharacterized protein</fullName>
    </submittedName>
</protein>
<reference evidence="1 2" key="1">
    <citation type="submission" date="2015-04" db="EMBL/GenBank/DDBJ databases">
        <authorList>
            <person name="Syromyatnikov M.Y."/>
            <person name="Popov V.N."/>
        </authorList>
    </citation>
    <scope>NUCLEOTIDE SEQUENCE [LARGE SCALE GENOMIC DNA]</scope>
    <source>
        <strain evidence="1">WF-38-12</strain>
    </source>
</reference>
<organism evidence="1 2">
    <name type="scientific">Talaromyces islandicus</name>
    <name type="common">Penicillium islandicum</name>
    <dbReference type="NCBI Taxonomy" id="28573"/>
    <lineage>
        <taxon>Eukaryota</taxon>
        <taxon>Fungi</taxon>
        <taxon>Dikarya</taxon>
        <taxon>Ascomycota</taxon>
        <taxon>Pezizomycotina</taxon>
        <taxon>Eurotiomycetes</taxon>
        <taxon>Eurotiomycetidae</taxon>
        <taxon>Eurotiales</taxon>
        <taxon>Trichocomaceae</taxon>
        <taxon>Talaromyces</taxon>
        <taxon>Talaromyces sect. Islandici</taxon>
    </lineage>
</organism>
<gene>
    <name evidence="1" type="ORF">PISL3812_08259</name>
</gene>
<sequence length="297" mass="34213">MSSHQVENQTSYEMESGTNTVCAFHQRVLGVPSSTRQVRYTTKAQFEQIYDEQLRLLSADITASRSPFLVFTHINPQVFERDFYTDEKSIYDSFEHSLQLLVIKIPLTEHERAVREFSRILIRTLASMNDVDLELDLLGSRDRDKASRMKRPDDQFIPKELPPGYSGNWPTLVVEPGWAESRAKLEKDARWWLNSSEGEVKIALTVSVSRTQREIVMECWELVDRATRLEPDRKAPAVTQRVVLKQTTPNDPLISTNAPLVIDFAKLFLREPNTNKGHGDVVLREGTLEYYALSVWR</sequence>
<evidence type="ECO:0000313" key="2">
    <source>
        <dbReference type="Proteomes" id="UP000054383"/>
    </source>
</evidence>
<dbReference type="OrthoDB" id="4216802at2759"/>
<dbReference type="EMBL" id="CVMT01000009">
    <property type="protein sequence ID" value="CRG91211.1"/>
    <property type="molecule type" value="Genomic_DNA"/>
</dbReference>
<evidence type="ECO:0000313" key="1">
    <source>
        <dbReference type="EMBL" id="CRG91211.1"/>
    </source>
</evidence>
<accession>A0A0U1M823</accession>
<name>A0A0U1M823_TALIS</name>
<dbReference type="OMA" id="MEDIRCL"/>
<dbReference type="STRING" id="28573.A0A0U1M823"/>
<keyword evidence="2" id="KW-1185">Reference proteome</keyword>
<dbReference type="AlphaFoldDB" id="A0A0U1M823"/>
<dbReference type="Proteomes" id="UP000054383">
    <property type="component" value="Unassembled WGS sequence"/>
</dbReference>